<dbReference type="AlphaFoldDB" id="A0A9X2BI64"/>
<gene>
    <name evidence="1" type="ORF">KP803_15485</name>
</gene>
<reference evidence="1" key="1">
    <citation type="submission" date="2021-11" db="EMBL/GenBank/DDBJ databases">
        <title>Vibrio ZSDE26 sp. nov. and Vibrio ZSDZ34 sp. nov., isolated from coastal seawater in Qingdao.</title>
        <authorList>
            <person name="Zhang P."/>
        </authorList>
    </citation>
    <scope>NUCLEOTIDE SEQUENCE</scope>
    <source>
        <strain evidence="1">ZSDE26</strain>
    </source>
</reference>
<protein>
    <submittedName>
        <fullName evidence="1">Uncharacterized protein</fullName>
    </submittedName>
</protein>
<sequence>MNLTINTSELIDLFAAFELELGFLNSESDTVTKLREMVLWIKSDIPVGGFAPTVDGRSLPKVVRHIFDSTHFTLDELTEFALNECSFSCEGTGVSYPEDWDADDLEECGIYRPTEVVVLSYWIGGFSDVLIPRTSYIQTLLQYLIENSRDDLVVRLNKALCVASKVGLSPLQHRSLHLLLLNIEPELRLSQSRKLNELNGKMQALRDLLRDTDAALGISSQLEVKTWGHVRQYDLW</sequence>
<name>A0A9X2BI64_9VIBR</name>
<evidence type="ECO:0000313" key="1">
    <source>
        <dbReference type="EMBL" id="MCK6264681.1"/>
    </source>
</evidence>
<accession>A0A9X2BI64</accession>
<evidence type="ECO:0000313" key="2">
    <source>
        <dbReference type="Proteomes" id="UP001139559"/>
    </source>
</evidence>
<organism evidence="1 2">
    <name type="scientific">Vibrio amylolyticus</name>
    <dbReference type="NCBI Taxonomy" id="2847292"/>
    <lineage>
        <taxon>Bacteria</taxon>
        <taxon>Pseudomonadati</taxon>
        <taxon>Pseudomonadota</taxon>
        <taxon>Gammaproteobacteria</taxon>
        <taxon>Vibrionales</taxon>
        <taxon>Vibrionaceae</taxon>
        <taxon>Vibrio</taxon>
    </lineage>
</organism>
<proteinExistence type="predicted"/>
<dbReference type="RefSeq" id="WP_248009755.1">
    <property type="nucleotide sequence ID" value="NZ_JAJHVV010000009.1"/>
</dbReference>
<dbReference type="Proteomes" id="UP001139559">
    <property type="component" value="Unassembled WGS sequence"/>
</dbReference>
<comment type="caution">
    <text evidence="1">The sequence shown here is derived from an EMBL/GenBank/DDBJ whole genome shotgun (WGS) entry which is preliminary data.</text>
</comment>
<keyword evidence="2" id="KW-1185">Reference proteome</keyword>
<dbReference type="EMBL" id="JAJHVV010000009">
    <property type="protein sequence ID" value="MCK6264681.1"/>
    <property type="molecule type" value="Genomic_DNA"/>
</dbReference>